<dbReference type="InterPro" id="IPR004474">
    <property type="entry name" value="LytR_CpsA_psr"/>
</dbReference>
<dbReference type="Proteomes" id="UP001055200">
    <property type="component" value="Chromosome"/>
</dbReference>
<dbReference type="PANTHER" id="PTHR33392">
    <property type="entry name" value="POLYISOPRENYL-TEICHOIC ACID--PEPTIDOGLYCAN TEICHOIC ACID TRANSFERASE TAGU"/>
    <property type="match status" value="1"/>
</dbReference>
<keyword evidence="3" id="KW-1133">Transmembrane helix</keyword>
<protein>
    <submittedName>
        <fullName evidence="5">LCP family protein</fullName>
    </submittedName>
</protein>
<name>A0ABY3U8A8_9MYCO</name>
<keyword evidence="3" id="KW-0812">Transmembrane</keyword>
<feature type="region of interest" description="Disordered" evidence="2">
    <location>
        <begin position="1"/>
        <end position="50"/>
    </location>
</feature>
<gene>
    <name evidence="5" type="ORF">MIU77_00935</name>
</gene>
<dbReference type="PANTHER" id="PTHR33392:SF6">
    <property type="entry name" value="POLYISOPRENYL-TEICHOIC ACID--PEPTIDOGLYCAN TEICHOIC ACID TRANSFERASE TAGU"/>
    <property type="match status" value="1"/>
</dbReference>
<feature type="compositionally biased region" description="Pro residues" evidence="2">
    <location>
        <begin position="1"/>
        <end position="44"/>
    </location>
</feature>
<comment type="similarity">
    <text evidence="1">Belongs to the LytR/CpsA/Psr (LCP) family.</text>
</comment>
<dbReference type="InterPro" id="IPR050922">
    <property type="entry name" value="LytR/CpsA/Psr_CW_biosynth"/>
</dbReference>
<evidence type="ECO:0000313" key="6">
    <source>
        <dbReference type="Proteomes" id="UP001055200"/>
    </source>
</evidence>
<evidence type="ECO:0000256" key="2">
    <source>
        <dbReference type="SAM" id="MobiDB-lite"/>
    </source>
</evidence>
<evidence type="ECO:0000256" key="1">
    <source>
        <dbReference type="ARBA" id="ARBA00006068"/>
    </source>
</evidence>
<feature type="domain" description="Cell envelope-related transcriptional attenuator" evidence="4">
    <location>
        <begin position="131"/>
        <end position="276"/>
    </location>
</feature>
<proteinExistence type="inferred from homology"/>
<dbReference type="NCBIfam" id="TIGR00350">
    <property type="entry name" value="lytR_cpsA_psr"/>
    <property type="match status" value="1"/>
</dbReference>
<dbReference type="EMBL" id="CP092365">
    <property type="protein sequence ID" value="ULN54782.1"/>
    <property type="molecule type" value="Genomic_DNA"/>
</dbReference>
<sequence>MRGPGPPPAPRRPPPPQPWRAPRTPAAPPPRPPQPPRPPRPPRPVGRRRRWPRRIAGAAVLVVLVLAAGLIGATVWADRGLQRQTALVAYPQRPATGSGTTWLLVGSDSRRDLTEDRQADLATGGDIGDGRTDTVLLVHLPRPGSSTATTVVSLPRDSYLPIPGYGTDKLNAAYGLGGAPLLVRTVEQATGLRVDHYAEIGFGGFADLVDALGGVDLCLPDPIDDPLAGLQLPAGCQRLDGATALGYVRTRATPRADLDRMVDQRMFLTALLHRLTSPTVWLNPVRWVTAPPAALDALTVDDGDRIWDLARLAWALHGGSTDVTVPIGEFGQSDAGAVVLWDHDAAAALFEALRTGAPVPAAVADSQP</sequence>
<evidence type="ECO:0000256" key="3">
    <source>
        <dbReference type="SAM" id="Phobius"/>
    </source>
</evidence>
<organism evidence="5 6">
    <name type="scientific">Mycolicibacillus parakoreensis</name>
    <dbReference type="NCBI Taxonomy" id="1069221"/>
    <lineage>
        <taxon>Bacteria</taxon>
        <taxon>Bacillati</taxon>
        <taxon>Actinomycetota</taxon>
        <taxon>Actinomycetes</taxon>
        <taxon>Mycobacteriales</taxon>
        <taxon>Mycobacteriaceae</taxon>
        <taxon>Mycolicibacillus</taxon>
    </lineage>
</organism>
<evidence type="ECO:0000259" key="4">
    <source>
        <dbReference type="Pfam" id="PF03816"/>
    </source>
</evidence>
<feature type="transmembrane region" description="Helical" evidence="3">
    <location>
        <begin position="55"/>
        <end position="77"/>
    </location>
</feature>
<dbReference type="Pfam" id="PF03816">
    <property type="entry name" value="LytR_cpsA_psr"/>
    <property type="match status" value="1"/>
</dbReference>
<evidence type="ECO:0000313" key="5">
    <source>
        <dbReference type="EMBL" id="ULN54782.1"/>
    </source>
</evidence>
<reference evidence="5" key="1">
    <citation type="submission" date="2022-08" db="EMBL/GenBank/DDBJ databases">
        <title>Complete genome sequence of 14 non-tuberculosis mycobacteria type-strains.</title>
        <authorList>
            <person name="Igarashi Y."/>
            <person name="Osugi A."/>
            <person name="Mitarai S."/>
        </authorList>
    </citation>
    <scope>NUCLEOTIDE SEQUENCE</scope>
    <source>
        <strain evidence="5">DSM 45575</strain>
    </source>
</reference>
<dbReference type="Gene3D" id="3.40.630.190">
    <property type="entry name" value="LCP protein"/>
    <property type="match status" value="1"/>
</dbReference>
<keyword evidence="3" id="KW-0472">Membrane</keyword>
<accession>A0ABY3U8A8</accession>
<keyword evidence="6" id="KW-1185">Reference proteome</keyword>